<dbReference type="AlphaFoldDB" id="A0A1J1IBN1"/>
<proteinExistence type="predicted"/>
<accession>A0A1J1IBN1</accession>
<keyword evidence="2" id="KW-1185">Reference proteome</keyword>
<name>A0A1J1IBN1_9DIPT</name>
<gene>
    <name evidence="1" type="ORF">CLUMA_CG011005</name>
</gene>
<sequence length="105" mass="11999">MGIVETFSHLMLAILKTAQYLDKAYSLMFEQNFLIESKLNAPLSTSPKTTKLLVANYNDFIAYRATPQKHSKQQLNTASNEMTSRHGHWISKREKKLLKALTLIS</sequence>
<dbReference type="EMBL" id="CVRI01000047">
    <property type="protein sequence ID" value="CRK97619.1"/>
    <property type="molecule type" value="Genomic_DNA"/>
</dbReference>
<evidence type="ECO:0000313" key="2">
    <source>
        <dbReference type="Proteomes" id="UP000183832"/>
    </source>
</evidence>
<evidence type="ECO:0000313" key="1">
    <source>
        <dbReference type="EMBL" id="CRK97619.1"/>
    </source>
</evidence>
<dbReference type="Proteomes" id="UP000183832">
    <property type="component" value="Unassembled WGS sequence"/>
</dbReference>
<reference evidence="1 2" key="1">
    <citation type="submission" date="2015-04" db="EMBL/GenBank/DDBJ databases">
        <authorList>
            <person name="Syromyatnikov M.Y."/>
            <person name="Popov V.N."/>
        </authorList>
    </citation>
    <scope>NUCLEOTIDE SEQUENCE [LARGE SCALE GENOMIC DNA]</scope>
</reference>
<organism evidence="1 2">
    <name type="scientific">Clunio marinus</name>
    <dbReference type="NCBI Taxonomy" id="568069"/>
    <lineage>
        <taxon>Eukaryota</taxon>
        <taxon>Metazoa</taxon>
        <taxon>Ecdysozoa</taxon>
        <taxon>Arthropoda</taxon>
        <taxon>Hexapoda</taxon>
        <taxon>Insecta</taxon>
        <taxon>Pterygota</taxon>
        <taxon>Neoptera</taxon>
        <taxon>Endopterygota</taxon>
        <taxon>Diptera</taxon>
        <taxon>Nematocera</taxon>
        <taxon>Chironomoidea</taxon>
        <taxon>Chironomidae</taxon>
        <taxon>Clunio</taxon>
    </lineage>
</organism>
<protein>
    <submittedName>
        <fullName evidence="1">CLUMA_CG011005, isoform A</fullName>
    </submittedName>
</protein>